<evidence type="ECO:0000256" key="1">
    <source>
        <dbReference type="ARBA" id="ARBA00003330"/>
    </source>
</evidence>
<evidence type="ECO:0000256" key="3">
    <source>
        <dbReference type="ARBA" id="ARBA00013017"/>
    </source>
</evidence>
<dbReference type="CDD" id="cd03017">
    <property type="entry name" value="PRX_BCP"/>
    <property type="match status" value="1"/>
</dbReference>
<dbReference type="RefSeq" id="WP_420906233.1">
    <property type="nucleotide sequence ID" value="NZ_BAAFGK010000005.1"/>
</dbReference>
<dbReference type="GO" id="GO:0140824">
    <property type="term" value="F:thioredoxin-dependent peroxiredoxin activity"/>
    <property type="evidence" value="ECO:0007669"/>
    <property type="project" value="UniProtKB-EC"/>
</dbReference>
<reference evidence="14 15" key="1">
    <citation type="submission" date="2024-05" db="EMBL/GenBank/DDBJ databases">
        <authorList>
            <consortium name="Candidatus Magnetaquicoccaceae bacterium FCR-1 genome sequencing consortium"/>
            <person name="Shimoshige H."/>
            <person name="Shimamura S."/>
            <person name="Taoka A."/>
            <person name="Kobayashi H."/>
            <person name="Maekawa T."/>
        </authorList>
    </citation>
    <scope>NUCLEOTIDE SEQUENCE [LARGE SCALE GENOMIC DNA]</scope>
    <source>
        <strain evidence="14 15">FCR-1</strain>
    </source>
</reference>
<reference evidence="14 15" key="2">
    <citation type="submission" date="2024-09" db="EMBL/GenBank/DDBJ databases">
        <title>Draft genome sequence of Candidatus Magnetaquicoccaceae bacterium FCR-1.</title>
        <authorList>
            <person name="Shimoshige H."/>
            <person name="Shimamura S."/>
            <person name="Taoka A."/>
            <person name="Kobayashi H."/>
            <person name="Maekawa T."/>
        </authorList>
    </citation>
    <scope>NUCLEOTIDE SEQUENCE [LARGE SCALE GENOMIC DNA]</scope>
    <source>
        <strain evidence="14 15">FCR-1</strain>
    </source>
</reference>
<dbReference type="PIRSF" id="PIRSF000239">
    <property type="entry name" value="AHPC"/>
    <property type="match status" value="1"/>
</dbReference>
<gene>
    <name evidence="14" type="primary">bcp</name>
    <name evidence="14" type="ORF">SIID45300_02862</name>
</gene>
<evidence type="ECO:0000256" key="9">
    <source>
        <dbReference type="ARBA" id="ARBA00032824"/>
    </source>
</evidence>
<dbReference type="EC" id="1.11.1.24" evidence="3"/>
<keyword evidence="8" id="KW-0676">Redox-active center</keyword>
<keyword evidence="15" id="KW-1185">Reference proteome</keyword>
<comment type="caution">
    <text evidence="14">The sequence shown here is derived from an EMBL/GenBank/DDBJ whole genome shotgun (WGS) entry which is preliminary data.</text>
</comment>
<dbReference type="EMBL" id="BAAFGK010000005">
    <property type="protein sequence ID" value="GAB0058511.1"/>
    <property type="molecule type" value="Genomic_DNA"/>
</dbReference>
<dbReference type="Pfam" id="PF00578">
    <property type="entry name" value="AhpC-TSA"/>
    <property type="match status" value="1"/>
</dbReference>
<keyword evidence="7" id="KW-1015">Disulfide bond</keyword>
<keyword evidence="4 14" id="KW-0575">Peroxidase</keyword>
<evidence type="ECO:0000256" key="10">
    <source>
        <dbReference type="ARBA" id="ARBA00038489"/>
    </source>
</evidence>
<dbReference type="Gene3D" id="3.40.30.10">
    <property type="entry name" value="Glutaredoxin"/>
    <property type="match status" value="1"/>
</dbReference>
<dbReference type="PANTHER" id="PTHR42801:SF4">
    <property type="entry name" value="AHPC_TSA FAMILY PROTEIN"/>
    <property type="match status" value="1"/>
</dbReference>
<evidence type="ECO:0000259" key="13">
    <source>
        <dbReference type="PROSITE" id="PS51352"/>
    </source>
</evidence>
<dbReference type="PANTHER" id="PTHR42801">
    <property type="entry name" value="THIOREDOXIN-DEPENDENT PEROXIDE REDUCTASE"/>
    <property type="match status" value="1"/>
</dbReference>
<comment type="similarity">
    <text evidence="10">Belongs to the peroxiredoxin family. BCP/PrxQ subfamily.</text>
</comment>
<sequence>MLQPGDTIPDLSAPDQNDQSLPLRQRLGAKGAVIYFYPKDNTPGCTVEANDFQTLGAEFAAKGFTVIGVSKDSIKSHVSFCTKYNLQFTLLSDTDGALCEAFGAWQEKKNYGKVYMGIVRSTFIVDGHGVVRKVYPSVKTAGHAAAVLGEVDRLSLA</sequence>
<evidence type="ECO:0000313" key="15">
    <source>
        <dbReference type="Proteomes" id="UP001628193"/>
    </source>
</evidence>
<dbReference type="Proteomes" id="UP001628193">
    <property type="component" value="Unassembled WGS sequence"/>
</dbReference>
<accession>A0ABQ0CC86</accession>
<comment type="catalytic activity">
    <reaction evidence="12">
        <text>a hydroperoxide + [thioredoxin]-dithiol = an alcohol + [thioredoxin]-disulfide + H2O</text>
        <dbReference type="Rhea" id="RHEA:62620"/>
        <dbReference type="Rhea" id="RHEA-COMP:10698"/>
        <dbReference type="Rhea" id="RHEA-COMP:10700"/>
        <dbReference type="ChEBI" id="CHEBI:15377"/>
        <dbReference type="ChEBI" id="CHEBI:29950"/>
        <dbReference type="ChEBI" id="CHEBI:30879"/>
        <dbReference type="ChEBI" id="CHEBI:35924"/>
        <dbReference type="ChEBI" id="CHEBI:50058"/>
        <dbReference type="EC" id="1.11.1.24"/>
    </reaction>
</comment>
<evidence type="ECO:0000256" key="6">
    <source>
        <dbReference type="ARBA" id="ARBA00023002"/>
    </source>
</evidence>
<evidence type="ECO:0000256" key="11">
    <source>
        <dbReference type="ARBA" id="ARBA00042639"/>
    </source>
</evidence>
<dbReference type="InterPro" id="IPR050924">
    <property type="entry name" value="Peroxiredoxin_BCP/PrxQ"/>
</dbReference>
<evidence type="ECO:0000256" key="7">
    <source>
        <dbReference type="ARBA" id="ARBA00023157"/>
    </source>
</evidence>
<proteinExistence type="inferred from homology"/>
<keyword evidence="6 14" id="KW-0560">Oxidoreductase</keyword>
<comment type="subunit">
    <text evidence="2">Monomer.</text>
</comment>
<evidence type="ECO:0000256" key="12">
    <source>
        <dbReference type="ARBA" id="ARBA00049091"/>
    </source>
</evidence>
<evidence type="ECO:0000313" key="14">
    <source>
        <dbReference type="EMBL" id="GAB0058511.1"/>
    </source>
</evidence>
<name>A0ABQ0CC86_9PROT</name>
<dbReference type="SUPFAM" id="SSF52833">
    <property type="entry name" value="Thioredoxin-like"/>
    <property type="match status" value="1"/>
</dbReference>
<evidence type="ECO:0000256" key="2">
    <source>
        <dbReference type="ARBA" id="ARBA00011245"/>
    </source>
</evidence>
<dbReference type="InterPro" id="IPR036249">
    <property type="entry name" value="Thioredoxin-like_sf"/>
</dbReference>
<comment type="function">
    <text evidence="1">Thiol-specific peroxidase that catalyzes the reduction of hydrogen peroxide and organic hydroperoxides to water and alcohols, respectively. Plays a role in cell protection against oxidative stress by detoxifying peroxides and as sensor of hydrogen peroxide-mediated signaling events.</text>
</comment>
<feature type="domain" description="Thioredoxin" evidence="13">
    <location>
        <begin position="2"/>
        <end position="156"/>
    </location>
</feature>
<dbReference type="PROSITE" id="PS51352">
    <property type="entry name" value="THIOREDOXIN_2"/>
    <property type="match status" value="1"/>
</dbReference>
<dbReference type="InterPro" id="IPR024706">
    <property type="entry name" value="Peroxiredoxin_AhpC-typ"/>
</dbReference>
<evidence type="ECO:0000256" key="4">
    <source>
        <dbReference type="ARBA" id="ARBA00022559"/>
    </source>
</evidence>
<evidence type="ECO:0000256" key="5">
    <source>
        <dbReference type="ARBA" id="ARBA00022862"/>
    </source>
</evidence>
<organism evidence="14 15">
    <name type="scientific">Candidatus Magnetaquiglobus chichijimensis</name>
    <dbReference type="NCBI Taxonomy" id="3141448"/>
    <lineage>
        <taxon>Bacteria</taxon>
        <taxon>Pseudomonadati</taxon>
        <taxon>Pseudomonadota</taxon>
        <taxon>Magnetococcia</taxon>
        <taxon>Magnetococcales</taxon>
        <taxon>Candidatus Magnetaquicoccaceae</taxon>
        <taxon>Candidatus Magnetaquiglobus</taxon>
    </lineage>
</organism>
<keyword evidence="5" id="KW-0049">Antioxidant</keyword>
<dbReference type="InterPro" id="IPR000866">
    <property type="entry name" value="AhpC/TSA"/>
</dbReference>
<protein>
    <recommendedName>
        <fullName evidence="3">thioredoxin-dependent peroxiredoxin</fullName>
        <ecNumber evidence="3">1.11.1.24</ecNumber>
    </recommendedName>
    <alternativeName>
        <fullName evidence="9">Thioredoxin peroxidase</fullName>
    </alternativeName>
    <alternativeName>
        <fullName evidence="11">Thioredoxin-dependent peroxiredoxin Bcp</fullName>
    </alternativeName>
</protein>
<evidence type="ECO:0000256" key="8">
    <source>
        <dbReference type="ARBA" id="ARBA00023284"/>
    </source>
</evidence>
<dbReference type="InterPro" id="IPR013766">
    <property type="entry name" value="Thioredoxin_domain"/>
</dbReference>